<feature type="transmembrane region" description="Helical" evidence="1">
    <location>
        <begin position="115"/>
        <end position="133"/>
    </location>
</feature>
<feature type="transmembrane region" description="Helical" evidence="1">
    <location>
        <begin position="264"/>
        <end position="281"/>
    </location>
</feature>
<protein>
    <recommendedName>
        <fullName evidence="4">Glycosyltransferase RgtA/B/C/D-like domain-containing protein</fullName>
    </recommendedName>
</protein>
<gene>
    <name evidence="2" type="ORF">DEQ80_08575</name>
</gene>
<feature type="transmembrane region" description="Helical" evidence="1">
    <location>
        <begin position="162"/>
        <end position="190"/>
    </location>
</feature>
<organism evidence="2 3">
    <name type="scientific">Anaerolinea thermolimosa</name>
    <dbReference type="NCBI Taxonomy" id="229919"/>
    <lineage>
        <taxon>Bacteria</taxon>
        <taxon>Bacillati</taxon>
        <taxon>Chloroflexota</taxon>
        <taxon>Anaerolineae</taxon>
        <taxon>Anaerolineales</taxon>
        <taxon>Anaerolineaceae</taxon>
        <taxon>Anaerolinea</taxon>
    </lineage>
</organism>
<evidence type="ECO:0008006" key="4">
    <source>
        <dbReference type="Google" id="ProtNLM"/>
    </source>
</evidence>
<dbReference type="Proteomes" id="UP000264141">
    <property type="component" value="Unassembled WGS sequence"/>
</dbReference>
<feature type="transmembrane region" description="Helical" evidence="1">
    <location>
        <begin position="307"/>
        <end position="326"/>
    </location>
</feature>
<keyword evidence="1" id="KW-1133">Transmembrane helix</keyword>
<reference evidence="2 3" key="1">
    <citation type="journal article" date="2018" name="Nat. Biotechnol.">
        <title>A standardized bacterial taxonomy based on genome phylogeny substantially revises the tree of life.</title>
        <authorList>
            <person name="Parks D.H."/>
            <person name="Chuvochina M."/>
            <person name="Waite D.W."/>
            <person name="Rinke C."/>
            <person name="Skarshewski A."/>
            <person name="Chaumeil P.A."/>
            <person name="Hugenholtz P."/>
        </authorList>
    </citation>
    <scope>NUCLEOTIDE SEQUENCE [LARGE SCALE GENOMIC DNA]</scope>
    <source>
        <strain evidence="2">UBA8781</strain>
    </source>
</reference>
<evidence type="ECO:0000313" key="3">
    <source>
        <dbReference type="Proteomes" id="UP000264141"/>
    </source>
</evidence>
<sequence length="500" mass="56387">MLKMLMPNLRLVFWVALFWGVLALGPTMMNVDGDLGRHLTIGEYIIATRSIPTTDLFSHTMTGQELTPHEWMAQISFALAYRWLGLNGVVLLTAIVIATAFTLVFQACIRASQSLIVGLFCALLAIGASSLHWLTRPHIFTFLFLVIWVRLLDQIRHGKWQVLVVMPFVMGMWANFHGAFVAGFAVWVLFLAGLIWERWIEGSLEIQVSSIWRMALGGLISFLATLINPVGLRLWSTSLGYVSNAYLVGHTAEYLSPDFHHPSTWPFLLMIGLALLTFGLLEKRLRAPEIFLVCGWLVMGLYSQRNIPLSAIIVAPVLAIAIQKLVDGLRPGLQVAEGLRLLDDRWLVIEKQFGGWLWAGVVVVLAGLALNQGVRLDFNRQGNTFDARVFPVAALDWVEENPQSGKVFNYFPWGGYLLYRAWPGITVFIDGQTDFYGETLSREYEKVLTLDGGWQEILARYDVQWVLMPTESALVRELRVTSGWKEVYRDNVAVILHRLP</sequence>
<evidence type="ECO:0000313" key="2">
    <source>
        <dbReference type="EMBL" id="HCE17898.1"/>
    </source>
</evidence>
<dbReference type="AlphaFoldDB" id="A0A3D1JJF6"/>
<dbReference type="STRING" id="229919.GCA_001050195_01081"/>
<feature type="transmembrane region" description="Helical" evidence="1">
    <location>
        <begin position="210"/>
        <end position="227"/>
    </location>
</feature>
<comment type="caution">
    <text evidence="2">The sequence shown here is derived from an EMBL/GenBank/DDBJ whole genome shotgun (WGS) entry which is preliminary data.</text>
</comment>
<proteinExistence type="predicted"/>
<feature type="transmembrane region" description="Helical" evidence="1">
    <location>
        <begin position="353"/>
        <end position="370"/>
    </location>
</feature>
<keyword evidence="1" id="KW-0472">Membrane</keyword>
<feature type="transmembrane region" description="Helical" evidence="1">
    <location>
        <begin position="80"/>
        <end position="103"/>
    </location>
</feature>
<evidence type="ECO:0000256" key="1">
    <source>
        <dbReference type="SAM" id="Phobius"/>
    </source>
</evidence>
<keyword evidence="1" id="KW-0812">Transmembrane</keyword>
<accession>A0A3D1JJF6</accession>
<dbReference type="EMBL" id="DPBP01000033">
    <property type="protein sequence ID" value="HCE17898.1"/>
    <property type="molecule type" value="Genomic_DNA"/>
</dbReference>
<name>A0A3D1JJF6_9CHLR</name>